<feature type="transmembrane region" description="Helical" evidence="1">
    <location>
        <begin position="198"/>
        <end position="219"/>
    </location>
</feature>
<accession>A0A6L2MXI6</accession>
<sequence>MVDEYNALISNQTWALIPRPLNMNVVRSMWLFRHKFNADGLLNSGLLHYFTSNFAKEVLEGAYMKTCNPCQTHVNTEFKLGSDDETLHVSSTPQLTAYTDADWAGCPVTRRSTSSAEAEYCAVANVVAKISWIRNLLRQVHVLHVPSRFQYANIFTKGLPTALFLACRSSLNIRRPPAQTTGKYQSIRFMIKMKYDELVFVRGLYMLILATLEILQVLIGGWDVYTIQGIKEDGYESRARIGC</sequence>
<keyword evidence="1" id="KW-0472">Membrane</keyword>
<name>A0A6L2MXI6_TANCI</name>
<dbReference type="CDD" id="cd09272">
    <property type="entry name" value="RNase_HI_RT_Ty1"/>
    <property type="match status" value="1"/>
</dbReference>
<gene>
    <name evidence="2" type="ORF">Tci_049955</name>
</gene>
<reference evidence="2" key="1">
    <citation type="journal article" date="2019" name="Sci. Rep.">
        <title>Draft genome of Tanacetum cinerariifolium, the natural source of mosquito coil.</title>
        <authorList>
            <person name="Yamashiro T."/>
            <person name="Shiraishi A."/>
            <person name="Satake H."/>
            <person name="Nakayama K."/>
        </authorList>
    </citation>
    <scope>NUCLEOTIDE SEQUENCE</scope>
</reference>
<keyword evidence="1" id="KW-0812">Transmembrane</keyword>
<evidence type="ECO:0000313" key="2">
    <source>
        <dbReference type="EMBL" id="GEU77977.1"/>
    </source>
</evidence>
<comment type="caution">
    <text evidence="2">The sequence shown here is derived from an EMBL/GenBank/DDBJ whole genome shotgun (WGS) entry which is preliminary data.</text>
</comment>
<dbReference type="EMBL" id="BKCJ010007580">
    <property type="protein sequence ID" value="GEU77977.1"/>
    <property type="molecule type" value="Genomic_DNA"/>
</dbReference>
<evidence type="ECO:0000256" key="1">
    <source>
        <dbReference type="SAM" id="Phobius"/>
    </source>
</evidence>
<keyword evidence="1" id="KW-1133">Transmembrane helix</keyword>
<protein>
    <submittedName>
        <fullName evidence="2">Uncharacterized protein</fullName>
    </submittedName>
</protein>
<dbReference type="AlphaFoldDB" id="A0A6L2MXI6"/>
<proteinExistence type="predicted"/>
<organism evidence="2">
    <name type="scientific">Tanacetum cinerariifolium</name>
    <name type="common">Dalmatian daisy</name>
    <name type="synonym">Chrysanthemum cinerariifolium</name>
    <dbReference type="NCBI Taxonomy" id="118510"/>
    <lineage>
        <taxon>Eukaryota</taxon>
        <taxon>Viridiplantae</taxon>
        <taxon>Streptophyta</taxon>
        <taxon>Embryophyta</taxon>
        <taxon>Tracheophyta</taxon>
        <taxon>Spermatophyta</taxon>
        <taxon>Magnoliopsida</taxon>
        <taxon>eudicotyledons</taxon>
        <taxon>Gunneridae</taxon>
        <taxon>Pentapetalae</taxon>
        <taxon>asterids</taxon>
        <taxon>campanulids</taxon>
        <taxon>Asterales</taxon>
        <taxon>Asteraceae</taxon>
        <taxon>Asteroideae</taxon>
        <taxon>Anthemideae</taxon>
        <taxon>Anthemidinae</taxon>
        <taxon>Tanacetum</taxon>
    </lineage>
</organism>